<dbReference type="AlphaFoldDB" id="A0A897NPA7"/>
<gene>
    <name evidence="2" type="ORF">HSEST_3086</name>
</gene>
<geneLocation type="plasmid" evidence="2 3">
    <name>pHSR-Est01</name>
</geneLocation>
<dbReference type="EMBL" id="CP064792">
    <property type="protein sequence ID" value="QSG16350.1"/>
    <property type="molecule type" value="Genomic_DNA"/>
</dbReference>
<evidence type="ECO:0000313" key="2">
    <source>
        <dbReference type="EMBL" id="QSG16350.1"/>
    </source>
</evidence>
<feature type="compositionally biased region" description="Polar residues" evidence="1">
    <location>
        <begin position="1"/>
        <end position="14"/>
    </location>
</feature>
<name>A0A897NPA7_9EURY</name>
<accession>A0A897NPA7</accession>
<feature type="compositionally biased region" description="Polar residues" evidence="1">
    <location>
        <begin position="32"/>
        <end position="68"/>
    </location>
</feature>
<feature type="region of interest" description="Disordered" evidence="1">
    <location>
        <begin position="1"/>
        <end position="68"/>
    </location>
</feature>
<sequence length="68" mass="7628">MISTTHQKQMNSSMSPRTATRYSTARSATPRPKSTSSPQRPRQQGFRSSFQRSLRSGSGNPPTLSRMR</sequence>
<proteinExistence type="predicted"/>
<protein>
    <submittedName>
        <fullName evidence="2">Uncharacterized protein</fullName>
    </submittedName>
</protein>
<evidence type="ECO:0000256" key="1">
    <source>
        <dbReference type="SAM" id="MobiDB-lite"/>
    </source>
</evidence>
<keyword evidence="2" id="KW-0614">Plasmid</keyword>
<evidence type="ECO:0000313" key="3">
    <source>
        <dbReference type="Proteomes" id="UP000663292"/>
    </source>
</evidence>
<organism evidence="2 3">
    <name type="scientific">Halapricum desulfuricans</name>
    <dbReference type="NCBI Taxonomy" id="2841257"/>
    <lineage>
        <taxon>Archaea</taxon>
        <taxon>Methanobacteriati</taxon>
        <taxon>Methanobacteriota</taxon>
        <taxon>Stenosarchaea group</taxon>
        <taxon>Halobacteria</taxon>
        <taxon>Halobacteriales</taxon>
        <taxon>Haloarculaceae</taxon>
        <taxon>Halapricum</taxon>
    </lineage>
</organism>
<dbReference type="Proteomes" id="UP000663292">
    <property type="component" value="Plasmid pHSR-Est01"/>
</dbReference>
<reference evidence="2 3" key="1">
    <citation type="submission" date="2020-11" db="EMBL/GenBank/DDBJ databases">
        <title>Carbohydrate-dependent, anaerobic sulfur respiration: A novel catabolism in halophilic archaea.</title>
        <authorList>
            <person name="Sorokin D.Y."/>
            <person name="Messina E."/>
            <person name="Smedile F."/>
            <person name="La Cono V."/>
            <person name="Hallsworth J.E."/>
            <person name="Yakimov M.M."/>
        </authorList>
    </citation>
    <scope>NUCLEOTIDE SEQUENCE [LARGE SCALE GENOMIC DNA]</scope>
    <source>
        <strain evidence="2 3">HSR-Est</strain>
        <plasmid evidence="2 3">pHSR-Est01</plasmid>
    </source>
</reference>
<keyword evidence="3" id="KW-1185">Reference proteome</keyword>
<feature type="compositionally biased region" description="Low complexity" evidence="1">
    <location>
        <begin position="15"/>
        <end position="31"/>
    </location>
</feature>